<protein>
    <submittedName>
        <fullName evidence="1">Uncharacterized protein</fullName>
    </submittedName>
</protein>
<organism evidence="1">
    <name type="scientific">bioreactor metagenome</name>
    <dbReference type="NCBI Taxonomy" id="1076179"/>
    <lineage>
        <taxon>unclassified sequences</taxon>
        <taxon>metagenomes</taxon>
        <taxon>ecological metagenomes</taxon>
    </lineage>
</organism>
<dbReference type="EMBL" id="VSSQ01013316">
    <property type="protein sequence ID" value="MPM51228.1"/>
    <property type="molecule type" value="Genomic_DNA"/>
</dbReference>
<accession>A0A645AEU1</accession>
<gene>
    <name evidence="1" type="ORF">SDC9_97976</name>
</gene>
<name>A0A645AEU1_9ZZZZ</name>
<dbReference type="AlphaFoldDB" id="A0A645AEU1"/>
<comment type="caution">
    <text evidence="1">The sequence shown here is derived from an EMBL/GenBank/DDBJ whole genome shotgun (WGS) entry which is preliminary data.</text>
</comment>
<evidence type="ECO:0000313" key="1">
    <source>
        <dbReference type="EMBL" id="MPM51228.1"/>
    </source>
</evidence>
<proteinExistence type="predicted"/>
<reference evidence="1" key="1">
    <citation type="submission" date="2019-08" db="EMBL/GenBank/DDBJ databases">
        <authorList>
            <person name="Kucharzyk K."/>
            <person name="Murdoch R.W."/>
            <person name="Higgins S."/>
            <person name="Loffler F."/>
        </authorList>
    </citation>
    <scope>NUCLEOTIDE SEQUENCE</scope>
</reference>
<sequence>MVLLVVIKGYGNLHYGVVLGSFEEAIFAHLAQHMVATGKGLFGVDHGVEPGRFVYHAHQQRPLLYCKLRRVFGKKGV</sequence>